<dbReference type="RefSeq" id="WP_380753092.1">
    <property type="nucleotide sequence ID" value="NZ_JBHULT010000010.1"/>
</dbReference>
<organism evidence="2 3">
    <name type="scientific">Salinimicrobium flavum</name>
    <dbReference type="NCBI Taxonomy" id="1737065"/>
    <lineage>
        <taxon>Bacteria</taxon>
        <taxon>Pseudomonadati</taxon>
        <taxon>Bacteroidota</taxon>
        <taxon>Flavobacteriia</taxon>
        <taxon>Flavobacteriales</taxon>
        <taxon>Flavobacteriaceae</taxon>
        <taxon>Salinimicrobium</taxon>
    </lineage>
</organism>
<feature type="signal peptide" evidence="1">
    <location>
        <begin position="1"/>
        <end position="18"/>
    </location>
</feature>
<feature type="chain" id="PRO_5047305865" evidence="1">
    <location>
        <begin position="19"/>
        <end position="162"/>
    </location>
</feature>
<evidence type="ECO:0000256" key="1">
    <source>
        <dbReference type="SAM" id="SignalP"/>
    </source>
</evidence>
<dbReference type="InterPro" id="IPR025514">
    <property type="entry name" value="DUF4402"/>
</dbReference>
<evidence type="ECO:0000313" key="3">
    <source>
        <dbReference type="Proteomes" id="UP001597468"/>
    </source>
</evidence>
<dbReference type="Pfam" id="PF14352">
    <property type="entry name" value="DUF4402"/>
    <property type="match status" value="1"/>
</dbReference>
<keyword evidence="1" id="KW-0732">Signal</keyword>
<reference evidence="3" key="1">
    <citation type="journal article" date="2019" name="Int. J. Syst. Evol. Microbiol.">
        <title>The Global Catalogue of Microorganisms (GCM) 10K type strain sequencing project: providing services to taxonomists for standard genome sequencing and annotation.</title>
        <authorList>
            <consortium name="The Broad Institute Genomics Platform"/>
            <consortium name="The Broad Institute Genome Sequencing Center for Infectious Disease"/>
            <person name="Wu L."/>
            <person name="Ma J."/>
        </authorList>
    </citation>
    <scope>NUCLEOTIDE SEQUENCE [LARGE SCALE GENOMIC DNA]</scope>
    <source>
        <strain evidence="3">KCTC 42585</strain>
    </source>
</reference>
<dbReference type="EMBL" id="JBHULT010000010">
    <property type="protein sequence ID" value="MFD2518634.1"/>
    <property type="molecule type" value="Genomic_DNA"/>
</dbReference>
<name>A0ABW5IZI5_9FLAO</name>
<dbReference type="Proteomes" id="UP001597468">
    <property type="component" value="Unassembled WGS sequence"/>
</dbReference>
<keyword evidence="3" id="KW-1185">Reference proteome</keyword>
<accession>A0ABW5IZI5</accession>
<evidence type="ECO:0000313" key="2">
    <source>
        <dbReference type="EMBL" id="MFD2518634.1"/>
    </source>
</evidence>
<comment type="caution">
    <text evidence="2">The sequence shown here is derived from an EMBL/GenBank/DDBJ whole genome shotgun (WGS) entry which is preliminary data.</text>
</comment>
<protein>
    <submittedName>
        <fullName evidence="2">DUF4402 domain-containing protein</fullName>
    </submittedName>
</protein>
<gene>
    <name evidence="2" type="ORF">ACFSTG_12060</name>
</gene>
<proteinExistence type="predicted"/>
<sequence length="162" mass="16183">MKKITFILFALIAGTAFGQTDATATASAEIITALKIENTADLNFGKIAPLSDGTSTYVLDNTGASLGSTATLIDATAQTVAAFTITAETDQAFSVTVDPTVTLTGGTGTDITLTTDKNLLAAGNKITSGTTTTLNVGGSLALASGQGSGTYSGTINVSVAYE</sequence>